<protein>
    <submittedName>
        <fullName evidence="1">Uncharacterized protein</fullName>
    </submittedName>
</protein>
<proteinExistence type="predicted"/>
<sequence>MFTEQITRVTSLKAVHCMRVFTLSPVEAARFAELQCSNVPCMRTSALGRRVARPHSTCLDKAGPKRCRDDQ</sequence>
<reference evidence="1 2" key="1">
    <citation type="submission" date="2019-05" db="EMBL/GenBank/DDBJ databases">
        <title>Another draft genome of Portunus trituberculatus and its Hox gene families provides insights of decapod evolution.</title>
        <authorList>
            <person name="Jeong J.-H."/>
            <person name="Song I."/>
            <person name="Kim S."/>
            <person name="Choi T."/>
            <person name="Kim D."/>
            <person name="Ryu S."/>
            <person name="Kim W."/>
        </authorList>
    </citation>
    <scope>NUCLEOTIDE SEQUENCE [LARGE SCALE GENOMIC DNA]</scope>
    <source>
        <tissue evidence="1">Muscle</tissue>
    </source>
</reference>
<name>A0A5B7EG61_PORTR</name>
<gene>
    <name evidence="1" type="ORF">E2C01_026759</name>
</gene>
<dbReference type="AlphaFoldDB" id="A0A5B7EG61"/>
<comment type="caution">
    <text evidence="1">The sequence shown here is derived from an EMBL/GenBank/DDBJ whole genome shotgun (WGS) entry which is preliminary data.</text>
</comment>
<organism evidence="1 2">
    <name type="scientific">Portunus trituberculatus</name>
    <name type="common">Swimming crab</name>
    <name type="synonym">Neptunus trituberculatus</name>
    <dbReference type="NCBI Taxonomy" id="210409"/>
    <lineage>
        <taxon>Eukaryota</taxon>
        <taxon>Metazoa</taxon>
        <taxon>Ecdysozoa</taxon>
        <taxon>Arthropoda</taxon>
        <taxon>Crustacea</taxon>
        <taxon>Multicrustacea</taxon>
        <taxon>Malacostraca</taxon>
        <taxon>Eumalacostraca</taxon>
        <taxon>Eucarida</taxon>
        <taxon>Decapoda</taxon>
        <taxon>Pleocyemata</taxon>
        <taxon>Brachyura</taxon>
        <taxon>Eubrachyura</taxon>
        <taxon>Portunoidea</taxon>
        <taxon>Portunidae</taxon>
        <taxon>Portuninae</taxon>
        <taxon>Portunus</taxon>
    </lineage>
</organism>
<dbReference type="EMBL" id="VSRR010002829">
    <property type="protein sequence ID" value="MPC33410.1"/>
    <property type="molecule type" value="Genomic_DNA"/>
</dbReference>
<keyword evidence="2" id="KW-1185">Reference proteome</keyword>
<dbReference type="Proteomes" id="UP000324222">
    <property type="component" value="Unassembled WGS sequence"/>
</dbReference>
<accession>A0A5B7EG61</accession>
<evidence type="ECO:0000313" key="2">
    <source>
        <dbReference type="Proteomes" id="UP000324222"/>
    </source>
</evidence>
<evidence type="ECO:0000313" key="1">
    <source>
        <dbReference type="EMBL" id="MPC33410.1"/>
    </source>
</evidence>